<dbReference type="PANTHER" id="PTHR33488">
    <property type="entry name" value="ZGC:162509"/>
    <property type="match status" value="1"/>
</dbReference>
<proteinExistence type="predicted"/>
<organism evidence="1 2">
    <name type="scientific">Elsinoe ampelina</name>
    <dbReference type="NCBI Taxonomy" id="302913"/>
    <lineage>
        <taxon>Eukaryota</taxon>
        <taxon>Fungi</taxon>
        <taxon>Dikarya</taxon>
        <taxon>Ascomycota</taxon>
        <taxon>Pezizomycotina</taxon>
        <taxon>Dothideomycetes</taxon>
        <taxon>Dothideomycetidae</taxon>
        <taxon>Myriangiales</taxon>
        <taxon>Elsinoaceae</taxon>
        <taxon>Elsinoe</taxon>
    </lineage>
</organism>
<dbReference type="OrthoDB" id="5406275at2759"/>
<evidence type="ECO:0000313" key="2">
    <source>
        <dbReference type="Proteomes" id="UP000799538"/>
    </source>
</evidence>
<protein>
    <submittedName>
        <fullName evidence="1">Uncharacterized protein</fullName>
    </submittedName>
</protein>
<sequence length="769" mass="81189">MSASALSLSQDQATAALQQLQDIQKGRQAPIKVKDYTSGVKASLINQSQYNWNDVLIAEPALVASLGLLIAASTSQDAQQVQVIPPESDFRYLTNWGPRPSLSLCLVQVADSATRCLLDAQRTTNELMARSEPFKSTVRDILVLLSDNEAATKMLIPTASKLIRVSDTCQETARKLESQFSNCLGMLCELHACCAQASTADAQMQAANQLQLAALQTQLPQDGGKSQMVTAAATYNASLSFLNKSLLSAVSAVASDWPSVLQELTGCLSKSSSTATEATIASLIEFATANTQSPANAQVFDGKSGSVQGGSIGSPGPISTSAASIVPPTTPNVLIADWRDPAYALSGSCAVIIGLALSVVFGGDDHSVAWSTLQAKVSGAPNGIGAVLSMLQGMRESFTPSTGAAGVMLQDVLAQTTQVLSEIASVVQSTQSSGTKLPSADDPQVKGWQQTLTKQYARVVQLDAAGKNASNAYNPPSMNVRDSPIDVFGLSGALKQQYLNSGTTQVAVKAAALGTSVTRQEKSMQSLTGVQKNISALMDTLARLPTTNMSFGDIRSLLIKTIEIFIVLKSKVNGLVGLYGSSSTMSKVMIESQIQPFISSLKSVDFSRGGDGQIVYLQRQIILNTCLSIQGFSEVYTDTMRVANEVNQRFLMQGLGMVNDFSSILGSREPSSAQNILQSKTGQLVAWANHAVRDIASMLNESQRNVGQTLDDAQRQATQDVGRVGVVPPVEVVGSVDQAANDAKSAAQRGFADFGVFIAMPLGSVDPYV</sequence>
<name>A0A6A6GMA3_9PEZI</name>
<keyword evidence="2" id="KW-1185">Reference proteome</keyword>
<dbReference type="PANTHER" id="PTHR33488:SF2">
    <property type="entry name" value="EARLY ENDOSOME ANTIGEN 1-LIKE"/>
    <property type="match status" value="1"/>
</dbReference>
<dbReference type="AlphaFoldDB" id="A0A6A6GMA3"/>
<gene>
    <name evidence="1" type="ORF">BDZ85DRAFT_316320</name>
</gene>
<accession>A0A6A6GMA3</accession>
<reference evidence="2" key="1">
    <citation type="journal article" date="2020" name="Stud. Mycol.">
        <title>101 Dothideomycetes genomes: A test case for predicting lifestyles and emergence of pathogens.</title>
        <authorList>
            <person name="Haridas S."/>
            <person name="Albert R."/>
            <person name="Binder M."/>
            <person name="Bloem J."/>
            <person name="LaButti K."/>
            <person name="Salamov A."/>
            <person name="Andreopoulos B."/>
            <person name="Baker S."/>
            <person name="Barry K."/>
            <person name="Bills G."/>
            <person name="Bluhm B."/>
            <person name="Cannon C."/>
            <person name="Castanera R."/>
            <person name="Culley D."/>
            <person name="Daum C."/>
            <person name="Ezra D."/>
            <person name="Gonzalez J."/>
            <person name="Henrissat B."/>
            <person name="Kuo A."/>
            <person name="Liang C."/>
            <person name="Lipzen A."/>
            <person name="Lutzoni F."/>
            <person name="Magnuson J."/>
            <person name="Mondo S."/>
            <person name="Nolan M."/>
            <person name="Ohm R."/>
            <person name="Pangilinan J."/>
            <person name="Park H.-J."/>
            <person name="Ramirez L."/>
            <person name="Alfaro M."/>
            <person name="Sun H."/>
            <person name="Tritt A."/>
            <person name="Yoshinaga Y."/>
            <person name="Zwiers L.-H."/>
            <person name="Turgeon B."/>
            <person name="Goodwin S."/>
            <person name="Spatafora J."/>
            <person name="Crous P."/>
            <person name="Grigoriev I."/>
        </authorList>
    </citation>
    <scope>NUCLEOTIDE SEQUENCE [LARGE SCALE GENOMIC DNA]</scope>
    <source>
        <strain evidence="2">CECT 20119</strain>
    </source>
</reference>
<dbReference type="EMBL" id="ML992502">
    <property type="protein sequence ID" value="KAF2226865.1"/>
    <property type="molecule type" value="Genomic_DNA"/>
</dbReference>
<dbReference type="Proteomes" id="UP000799538">
    <property type="component" value="Unassembled WGS sequence"/>
</dbReference>
<evidence type="ECO:0000313" key="1">
    <source>
        <dbReference type="EMBL" id="KAF2226865.1"/>
    </source>
</evidence>